<dbReference type="InterPro" id="IPR045512">
    <property type="entry name" value="DUF6480"/>
</dbReference>
<evidence type="ECO:0000256" key="2">
    <source>
        <dbReference type="SAM" id="Phobius"/>
    </source>
</evidence>
<gene>
    <name evidence="3" type="ORF">E5083_08885</name>
</gene>
<accession>A0A4Z1DAS9</accession>
<proteinExistence type="predicted"/>
<reference evidence="3 4" key="1">
    <citation type="submission" date="2019-04" db="EMBL/GenBank/DDBJ databases">
        <title>Streptomyces sp. nov. Bv016 isolated from bark of Buahinia variegata.</title>
        <authorList>
            <person name="Kanchanasin P."/>
            <person name="Tanasupawat S."/>
            <person name="Yuki M."/>
            <person name="Kudo T."/>
        </authorList>
    </citation>
    <scope>NUCLEOTIDE SEQUENCE [LARGE SCALE GENOMIC DNA]</scope>
    <source>
        <strain evidence="3 4">Bv016</strain>
    </source>
</reference>
<evidence type="ECO:0000313" key="3">
    <source>
        <dbReference type="EMBL" id="TGN79709.1"/>
    </source>
</evidence>
<sequence>MTSPDPERPRVPPNETPPAEGSTSAGISHAEPRRAWGPVPLTLIMLVVALVAVGLLAMAIALMI</sequence>
<feature type="compositionally biased region" description="Basic and acidic residues" evidence="1">
    <location>
        <begin position="1"/>
        <end position="10"/>
    </location>
</feature>
<keyword evidence="2" id="KW-0812">Transmembrane</keyword>
<dbReference type="EMBL" id="SRRT01000002">
    <property type="protein sequence ID" value="TGN79709.1"/>
    <property type="molecule type" value="Genomic_DNA"/>
</dbReference>
<evidence type="ECO:0000313" key="4">
    <source>
        <dbReference type="Proteomes" id="UP000298159"/>
    </source>
</evidence>
<protein>
    <submittedName>
        <fullName evidence="3">Uncharacterized protein</fullName>
    </submittedName>
</protein>
<feature type="region of interest" description="Disordered" evidence="1">
    <location>
        <begin position="1"/>
        <end position="31"/>
    </location>
</feature>
<keyword evidence="2" id="KW-0472">Membrane</keyword>
<name>A0A4Z1DAS9_9ACTN</name>
<dbReference type="Proteomes" id="UP000298159">
    <property type="component" value="Unassembled WGS sequence"/>
</dbReference>
<organism evidence="3 4">
    <name type="scientific">Streptomyces bauhiniae</name>
    <dbReference type="NCBI Taxonomy" id="2340725"/>
    <lineage>
        <taxon>Bacteria</taxon>
        <taxon>Bacillati</taxon>
        <taxon>Actinomycetota</taxon>
        <taxon>Actinomycetes</taxon>
        <taxon>Kitasatosporales</taxon>
        <taxon>Streptomycetaceae</taxon>
        <taxon>Streptomyces</taxon>
    </lineage>
</organism>
<feature type="transmembrane region" description="Helical" evidence="2">
    <location>
        <begin position="41"/>
        <end position="63"/>
    </location>
</feature>
<dbReference type="Pfam" id="PF20088">
    <property type="entry name" value="DUF6480"/>
    <property type="match status" value="1"/>
</dbReference>
<dbReference type="GeneID" id="95447705"/>
<evidence type="ECO:0000256" key="1">
    <source>
        <dbReference type="SAM" id="MobiDB-lite"/>
    </source>
</evidence>
<dbReference type="RefSeq" id="WP_135785039.1">
    <property type="nucleotide sequence ID" value="NZ_SRRT01000002.1"/>
</dbReference>
<keyword evidence="4" id="KW-1185">Reference proteome</keyword>
<dbReference type="AlphaFoldDB" id="A0A4Z1DAS9"/>
<keyword evidence="2" id="KW-1133">Transmembrane helix</keyword>
<comment type="caution">
    <text evidence="3">The sequence shown here is derived from an EMBL/GenBank/DDBJ whole genome shotgun (WGS) entry which is preliminary data.</text>
</comment>